<dbReference type="RefSeq" id="WP_096240687.1">
    <property type="nucleotide sequence ID" value="NZ_LT907978.1"/>
</dbReference>
<keyword evidence="2" id="KW-1133">Transmembrane helix</keyword>
<keyword evidence="4" id="KW-1185">Reference proteome</keyword>
<accession>A0A285PSU4</accession>
<feature type="transmembrane region" description="Helical" evidence="2">
    <location>
        <begin position="26"/>
        <end position="44"/>
    </location>
</feature>
<dbReference type="Proteomes" id="UP000217549">
    <property type="component" value="Chromosome I"/>
</dbReference>
<evidence type="ECO:0000256" key="1">
    <source>
        <dbReference type="SAM" id="MobiDB-lite"/>
    </source>
</evidence>
<evidence type="ECO:0000313" key="3">
    <source>
        <dbReference type="EMBL" id="SOB72693.1"/>
    </source>
</evidence>
<dbReference type="Pfam" id="PF12666">
    <property type="entry name" value="PrgI"/>
    <property type="match status" value="1"/>
</dbReference>
<dbReference type="InterPro" id="IPR024414">
    <property type="entry name" value="Uncharacterised_PrgI"/>
</dbReference>
<feature type="transmembrane region" description="Helical" evidence="2">
    <location>
        <begin position="50"/>
        <end position="70"/>
    </location>
</feature>
<sequence>MKININEDFNEAFPDEAFAGFTLKQCLVGGGAFALAVAAALLLWRFAGIGIVECTYIAVPAMFPVCALGLGRYQGQGILQIIKEWDYCRKTRRLLYEAGEKPEGKERTFHMEKGAEDKTGRRGEHGRKRKRKV</sequence>
<proteinExistence type="predicted"/>
<dbReference type="EMBL" id="LT907978">
    <property type="protein sequence ID" value="SOB72693.1"/>
    <property type="molecule type" value="Genomic_DNA"/>
</dbReference>
<keyword evidence="2" id="KW-0472">Membrane</keyword>
<name>A0A285PSU4_9FIRM</name>
<protein>
    <submittedName>
        <fullName evidence="3">PrgI family protein</fullName>
    </submittedName>
</protein>
<feature type="compositionally biased region" description="Basic and acidic residues" evidence="1">
    <location>
        <begin position="103"/>
        <end position="123"/>
    </location>
</feature>
<reference evidence="4" key="1">
    <citation type="submission" date="2017-09" db="EMBL/GenBank/DDBJ databases">
        <authorList>
            <person name="Shetty A S."/>
        </authorList>
    </citation>
    <scope>NUCLEOTIDE SEQUENCE [LARGE SCALE GENOMIC DNA]</scope>
</reference>
<organism evidence="3 4">
    <name type="scientific">Anaerobutyricum hallii</name>
    <dbReference type="NCBI Taxonomy" id="39488"/>
    <lineage>
        <taxon>Bacteria</taxon>
        <taxon>Bacillati</taxon>
        <taxon>Bacillota</taxon>
        <taxon>Clostridia</taxon>
        <taxon>Lachnospirales</taxon>
        <taxon>Lachnospiraceae</taxon>
        <taxon>Anaerobutyricum</taxon>
    </lineage>
</organism>
<dbReference type="AlphaFoldDB" id="A0A285PSU4"/>
<evidence type="ECO:0000256" key="2">
    <source>
        <dbReference type="SAM" id="Phobius"/>
    </source>
</evidence>
<dbReference type="KEGG" id="ehl:EHLA_2060"/>
<feature type="compositionally biased region" description="Basic residues" evidence="1">
    <location>
        <begin position="124"/>
        <end position="133"/>
    </location>
</feature>
<evidence type="ECO:0000313" key="4">
    <source>
        <dbReference type="Proteomes" id="UP000217549"/>
    </source>
</evidence>
<gene>
    <name evidence="3" type="ORF">EHLA_2060</name>
</gene>
<keyword evidence="2" id="KW-0812">Transmembrane</keyword>
<feature type="region of interest" description="Disordered" evidence="1">
    <location>
        <begin position="103"/>
        <end position="133"/>
    </location>
</feature>